<keyword evidence="8" id="KW-0234">DNA repair</keyword>
<organism evidence="11 12">
    <name type="scientific">Leucobacter muris</name>
    <dbReference type="NCBI Taxonomy" id="1935379"/>
    <lineage>
        <taxon>Bacteria</taxon>
        <taxon>Bacillati</taxon>
        <taxon>Actinomycetota</taxon>
        <taxon>Actinomycetes</taxon>
        <taxon>Micrococcales</taxon>
        <taxon>Microbacteriaceae</taxon>
        <taxon>Leucobacter</taxon>
    </lineage>
</organism>
<feature type="domain" description="Aminoacyl-transfer RNA synthetases class-II family profile" evidence="10">
    <location>
        <begin position="500"/>
        <end position="978"/>
    </location>
</feature>
<dbReference type="InterPro" id="IPR047187">
    <property type="entry name" value="SF1_C_Upf1"/>
</dbReference>
<dbReference type="InterPro" id="IPR019993">
    <property type="entry name" value="RecB_nuclease_TM0106_put"/>
</dbReference>
<keyword evidence="2" id="KW-0547">Nucleotide-binding</keyword>
<sequence length="1254" mass="134706">MFLQDRADGLGQRVVTSASDLTAASTCEFAFLRRVDAKLGRDVEVPPADDPMLARAARLGDAHEERMLDGYRDRLGGGVVGAPGGVVEIPRPESMSETALRRVAEQTREALLGRAEVVFQATFFEPTTAVGEGAQGDRCGRDGAPDDPEIGFVGFADFLRLEPDGSYEVQDTKLARRAKATALMQLAAYAEQLERIGVPVAPEAVLILGDGARSRHRIADIAPVFRARRQRLHRLLRERVTAEGPDGRRESAPPISWADDGIAACGRCEVCEPEAVRARDPLLIAGIRRAQRDALLSAGCRTIEQVAALLPAPGAPAVAVEGLPSAVLERLASQAALQIEASAAAAPPYRVIDPAALAALPQPDPGDLFFDFEGDPMYREPGPHETARWGLDYLFGMVDADERFTPLWAYDLEAEKRALLDFLELVAERRARYPRMHIYHYAPYERTHLLSIAARHGVGEAQVDQLLREHVLVDLYPIVRRALRVGSRSYSIKKLEPLYMGDELRDEGGVTSGAQSVTEYAEASAQLAAADESERAEGRRRLEAIADYNRYDCVSTLRLRDWLLGLSADRGVAPLPSGEAVEDTGPAIELSPVARALTMHADSAAPRDRAAAALAASAIDYHQREQKSFWWAHFARLLDPVEDWADARDVMIVDEALSVVDSDWFMPQRARVPRRRLRLRGAVAPGSTPKEGGEAYALYEHPAPFPQRGAAPGARGVRRVRIVERLDDGAVIEEPLGDAEPYTGLPIALVPGPPPPAGAQKGAIEQWGARLAEALDAGGFPPDPVVDLIRRVPPRLAGDGALTRPERIEGADGDADTIGAVVRSLLRLDRSYLAVQGPPGTGKTYLAARVIRRLVEQHGWRIGVVAQSHRVVENVLEGAVAAGLPAGQVGKVPQGGALGEGESAPAYTVLPRNGHARFVAGHRDLGRGCVIGGTAWDFSNPARFDRKSLDLLVIDEAGQFSLAPTIAASVAAERLLLLGDPQQLPQVSQGDHPEPVDTSALGWLLGDFETVPDELGYFLSQTRRMRPELADVVSELAYEGRLHAHPSAARREVRGAGPAGLVWHAVGHSGNSTSSPEEAAEVVRIVRESLAGSIAQSAQPGEGEGGGVGGAARMSDRLGAPRRLTEHDLIVVAAYNAQVECVAEALAQAGFGRVRVGTVDRFQGQEAAIAVVTLAASSPEDVPRGLEFLLMRNRLNVAISRAQWAAHLVSSDRLGDGLPGTAEGLAALSGYLRLIERAIPSPSREAAPRPDEAR</sequence>
<accession>A0ABX5QGQ1</accession>
<keyword evidence="5" id="KW-0347">Helicase</keyword>
<dbReference type="SUPFAM" id="SSF52540">
    <property type="entry name" value="P-loop containing nucleoside triphosphate hydrolases"/>
    <property type="match status" value="1"/>
</dbReference>
<evidence type="ECO:0000256" key="8">
    <source>
        <dbReference type="ARBA" id="ARBA00023204"/>
    </source>
</evidence>
<dbReference type="InterPro" id="IPR041679">
    <property type="entry name" value="DNA2/NAM7-like_C"/>
</dbReference>
<dbReference type="RefSeq" id="WP_128387112.1">
    <property type="nucleotide sequence ID" value="NZ_CP035037.1"/>
</dbReference>
<dbReference type="SUPFAM" id="SSF53098">
    <property type="entry name" value="Ribonuclease H-like"/>
    <property type="match status" value="1"/>
</dbReference>
<keyword evidence="12" id="KW-1185">Reference proteome</keyword>
<dbReference type="PROSITE" id="PS50862">
    <property type="entry name" value="AA_TRNA_LIGASE_II"/>
    <property type="match status" value="1"/>
</dbReference>
<dbReference type="PANTHER" id="PTHR43788:SF8">
    <property type="entry name" value="DNA-BINDING PROTEIN SMUBP-2"/>
    <property type="match status" value="1"/>
</dbReference>
<dbReference type="NCBIfam" id="TIGR03491">
    <property type="entry name" value="TM0106 family RecB-like putative nuclease"/>
    <property type="match status" value="1"/>
</dbReference>
<dbReference type="InterPro" id="IPR012337">
    <property type="entry name" value="RNaseH-like_sf"/>
</dbReference>
<reference evidence="11 12" key="1">
    <citation type="submission" date="2019-01" db="EMBL/GenBank/DDBJ databases">
        <title>Leucobacter muris sp. nov. isolated from the nose of a laboratory mouse.</title>
        <authorList>
            <person name="Benga L."/>
            <person name="Sproeer C."/>
            <person name="Schumann P."/>
            <person name="Verbarg S."/>
            <person name="Bunk B."/>
            <person name="Engelhardt E."/>
            <person name="Benten P.M."/>
            <person name="Sager M."/>
        </authorList>
    </citation>
    <scope>NUCLEOTIDE SEQUENCE [LARGE SCALE GENOMIC DNA]</scope>
    <source>
        <strain evidence="11 12">DSM 101948</strain>
    </source>
</reference>
<evidence type="ECO:0000313" key="11">
    <source>
        <dbReference type="EMBL" id="QAB18183.1"/>
    </source>
</evidence>
<keyword evidence="4" id="KW-0378">Hydrolase</keyword>
<dbReference type="Proteomes" id="UP000285768">
    <property type="component" value="Chromosome"/>
</dbReference>
<dbReference type="InterPro" id="IPR038726">
    <property type="entry name" value="PDDEXK_AddAB-type"/>
</dbReference>
<dbReference type="CDD" id="cd18808">
    <property type="entry name" value="SF1_C_Upf1"/>
    <property type="match status" value="1"/>
</dbReference>
<evidence type="ECO:0000256" key="1">
    <source>
        <dbReference type="ARBA" id="ARBA00022722"/>
    </source>
</evidence>
<dbReference type="InterPro" id="IPR027417">
    <property type="entry name" value="P-loop_NTPase"/>
</dbReference>
<dbReference type="Pfam" id="PF13482">
    <property type="entry name" value="RNase_H_2"/>
    <property type="match status" value="1"/>
</dbReference>
<dbReference type="EMBL" id="CP035037">
    <property type="protein sequence ID" value="QAB18183.1"/>
    <property type="molecule type" value="Genomic_DNA"/>
</dbReference>
<evidence type="ECO:0000256" key="6">
    <source>
        <dbReference type="ARBA" id="ARBA00022839"/>
    </source>
</evidence>
<dbReference type="Gene3D" id="3.40.50.300">
    <property type="entry name" value="P-loop containing nucleotide triphosphate hydrolases"/>
    <property type="match status" value="2"/>
</dbReference>
<proteinExistence type="predicted"/>
<dbReference type="Pfam" id="PF12705">
    <property type="entry name" value="PDDEXK_1"/>
    <property type="match status" value="1"/>
</dbReference>
<protein>
    <submittedName>
        <fullName evidence="11">TM0106 family RecB-like putative nuclease</fullName>
    </submittedName>
</protein>
<dbReference type="Pfam" id="PF13604">
    <property type="entry name" value="AAA_30"/>
    <property type="match status" value="1"/>
</dbReference>
<keyword evidence="7" id="KW-0067">ATP-binding</keyword>
<evidence type="ECO:0000259" key="10">
    <source>
        <dbReference type="PROSITE" id="PS50862"/>
    </source>
</evidence>
<gene>
    <name evidence="11" type="ORF">Leucomu_09850</name>
</gene>
<keyword evidence="1" id="KW-0540">Nuclease</keyword>
<dbReference type="CDD" id="cd17934">
    <property type="entry name" value="DEXXQc_Upf1-like"/>
    <property type="match status" value="1"/>
</dbReference>
<dbReference type="InterPro" id="IPR038720">
    <property type="entry name" value="YprB_RNase_H-like_dom"/>
</dbReference>
<dbReference type="PANTHER" id="PTHR43788">
    <property type="entry name" value="DNA2/NAM7 HELICASE FAMILY MEMBER"/>
    <property type="match status" value="1"/>
</dbReference>
<evidence type="ECO:0000256" key="3">
    <source>
        <dbReference type="ARBA" id="ARBA00022763"/>
    </source>
</evidence>
<keyword evidence="3" id="KW-0227">DNA damage</keyword>
<name>A0ABX5QGQ1_9MICO</name>
<evidence type="ECO:0000256" key="4">
    <source>
        <dbReference type="ARBA" id="ARBA00022801"/>
    </source>
</evidence>
<evidence type="ECO:0000313" key="12">
    <source>
        <dbReference type="Proteomes" id="UP000285768"/>
    </source>
</evidence>
<dbReference type="InterPro" id="IPR050534">
    <property type="entry name" value="Coronavir_polyprotein_1ab"/>
</dbReference>
<feature type="region of interest" description="Disordered" evidence="9">
    <location>
        <begin position="1094"/>
        <end position="1114"/>
    </location>
</feature>
<evidence type="ECO:0000256" key="2">
    <source>
        <dbReference type="ARBA" id="ARBA00022741"/>
    </source>
</evidence>
<dbReference type="InterPro" id="IPR006195">
    <property type="entry name" value="aa-tRNA-synth_II"/>
</dbReference>
<evidence type="ECO:0000256" key="9">
    <source>
        <dbReference type="SAM" id="MobiDB-lite"/>
    </source>
</evidence>
<evidence type="ECO:0000256" key="7">
    <source>
        <dbReference type="ARBA" id="ARBA00022840"/>
    </source>
</evidence>
<evidence type="ECO:0000256" key="5">
    <source>
        <dbReference type="ARBA" id="ARBA00022806"/>
    </source>
</evidence>
<keyword evidence="6" id="KW-0269">Exonuclease</keyword>
<dbReference type="Pfam" id="PF13087">
    <property type="entry name" value="AAA_12"/>
    <property type="match status" value="1"/>
</dbReference>